<name>A0AAW2TKU2_9LAMI</name>
<dbReference type="AlphaFoldDB" id="A0AAW2TKU2"/>
<sequence length="116" mass="12926">MLADAGLSQAKAATTPLPTGIKFTSETRNALPDPESYKRYLEGSTTKGLVFPATVSTDLVEYCDVDWASCLDSKRSLTGYGIFLGSALTSWKTKKTKHYLQIHSRKRILQHGFYYL</sequence>
<proteinExistence type="predicted"/>
<gene>
    <name evidence="1" type="ORF">Slati_3837300</name>
</gene>
<dbReference type="PANTHER" id="PTHR11439:SF470">
    <property type="entry name" value="CYSTEINE-RICH RLK (RECEPTOR-LIKE PROTEIN KINASE) 8"/>
    <property type="match status" value="1"/>
</dbReference>
<dbReference type="PANTHER" id="PTHR11439">
    <property type="entry name" value="GAG-POL-RELATED RETROTRANSPOSON"/>
    <property type="match status" value="1"/>
</dbReference>
<reference evidence="1" key="1">
    <citation type="submission" date="2020-06" db="EMBL/GenBank/DDBJ databases">
        <authorList>
            <person name="Li T."/>
            <person name="Hu X."/>
            <person name="Zhang T."/>
            <person name="Song X."/>
            <person name="Zhang H."/>
            <person name="Dai N."/>
            <person name="Sheng W."/>
            <person name="Hou X."/>
            <person name="Wei L."/>
        </authorList>
    </citation>
    <scope>NUCLEOTIDE SEQUENCE</scope>
    <source>
        <strain evidence="1">KEN1</strain>
        <tissue evidence="1">Leaf</tissue>
    </source>
</reference>
<organism evidence="1">
    <name type="scientific">Sesamum latifolium</name>
    <dbReference type="NCBI Taxonomy" id="2727402"/>
    <lineage>
        <taxon>Eukaryota</taxon>
        <taxon>Viridiplantae</taxon>
        <taxon>Streptophyta</taxon>
        <taxon>Embryophyta</taxon>
        <taxon>Tracheophyta</taxon>
        <taxon>Spermatophyta</taxon>
        <taxon>Magnoliopsida</taxon>
        <taxon>eudicotyledons</taxon>
        <taxon>Gunneridae</taxon>
        <taxon>Pentapetalae</taxon>
        <taxon>asterids</taxon>
        <taxon>lamiids</taxon>
        <taxon>Lamiales</taxon>
        <taxon>Pedaliaceae</taxon>
        <taxon>Sesamum</taxon>
    </lineage>
</organism>
<protein>
    <submittedName>
        <fullName evidence="1">Uncharacterized protein</fullName>
    </submittedName>
</protein>
<evidence type="ECO:0000313" key="1">
    <source>
        <dbReference type="EMBL" id="KAL0405234.1"/>
    </source>
</evidence>
<reference evidence="1" key="2">
    <citation type="journal article" date="2024" name="Plant">
        <title>Genomic evolution and insights into agronomic trait innovations of Sesamum species.</title>
        <authorList>
            <person name="Miao H."/>
            <person name="Wang L."/>
            <person name="Qu L."/>
            <person name="Liu H."/>
            <person name="Sun Y."/>
            <person name="Le M."/>
            <person name="Wang Q."/>
            <person name="Wei S."/>
            <person name="Zheng Y."/>
            <person name="Lin W."/>
            <person name="Duan Y."/>
            <person name="Cao H."/>
            <person name="Xiong S."/>
            <person name="Wang X."/>
            <person name="Wei L."/>
            <person name="Li C."/>
            <person name="Ma Q."/>
            <person name="Ju M."/>
            <person name="Zhao R."/>
            <person name="Li G."/>
            <person name="Mu C."/>
            <person name="Tian Q."/>
            <person name="Mei H."/>
            <person name="Zhang T."/>
            <person name="Gao T."/>
            <person name="Zhang H."/>
        </authorList>
    </citation>
    <scope>NUCLEOTIDE SEQUENCE</scope>
    <source>
        <strain evidence="1">KEN1</strain>
    </source>
</reference>
<accession>A0AAW2TKU2</accession>
<dbReference type="EMBL" id="JACGWN010000014">
    <property type="protein sequence ID" value="KAL0405234.1"/>
    <property type="molecule type" value="Genomic_DNA"/>
</dbReference>
<comment type="caution">
    <text evidence="1">The sequence shown here is derived from an EMBL/GenBank/DDBJ whole genome shotgun (WGS) entry which is preliminary data.</text>
</comment>